<feature type="coiled-coil region" evidence="3">
    <location>
        <begin position="550"/>
        <end position="735"/>
    </location>
</feature>
<evidence type="ECO:0000256" key="3">
    <source>
        <dbReference type="SAM" id="Coils"/>
    </source>
</evidence>
<comment type="similarity">
    <text evidence="2">Belongs to the NET family.</text>
</comment>
<feature type="region of interest" description="Disordered" evidence="4">
    <location>
        <begin position="1284"/>
        <end position="1311"/>
    </location>
</feature>
<evidence type="ECO:0000259" key="5">
    <source>
        <dbReference type="PROSITE" id="PS51774"/>
    </source>
</evidence>
<dbReference type="PANTHER" id="PTHR32258:SF9">
    <property type="entry name" value="PROTEIN NETWORKED 1A"/>
    <property type="match status" value="1"/>
</dbReference>
<feature type="domain" description="NAB" evidence="5">
    <location>
        <begin position="12"/>
        <end position="92"/>
    </location>
</feature>
<dbReference type="Proteomes" id="UP000807115">
    <property type="component" value="Chromosome 8"/>
</dbReference>
<comment type="caution">
    <text evidence="6">The sequence shown here is derived from an EMBL/GenBank/DDBJ whole genome shotgun (WGS) entry which is preliminary data.</text>
</comment>
<dbReference type="EMBL" id="CM027687">
    <property type="protein sequence ID" value="KAG0521623.1"/>
    <property type="molecule type" value="Genomic_DNA"/>
</dbReference>
<feature type="region of interest" description="Disordered" evidence="4">
    <location>
        <begin position="144"/>
        <end position="169"/>
    </location>
</feature>
<gene>
    <name evidence="6" type="ORF">BDA96_08G177100</name>
</gene>
<feature type="coiled-coil region" evidence="3">
    <location>
        <begin position="1028"/>
        <end position="1055"/>
    </location>
</feature>
<dbReference type="InterPro" id="IPR011684">
    <property type="entry name" value="NAB"/>
</dbReference>
<evidence type="ECO:0000256" key="1">
    <source>
        <dbReference type="ARBA" id="ARBA00023054"/>
    </source>
</evidence>
<evidence type="ECO:0000313" key="7">
    <source>
        <dbReference type="Proteomes" id="UP000807115"/>
    </source>
</evidence>
<keyword evidence="1 3" id="KW-0175">Coiled coil</keyword>
<feature type="coiled-coil region" evidence="3">
    <location>
        <begin position="1384"/>
        <end position="1411"/>
    </location>
</feature>
<feature type="compositionally biased region" description="Basic and acidic residues" evidence="4">
    <location>
        <begin position="144"/>
        <end position="160"/>
    </location>
</feature>
<protein>
    <recommendedName>
        <fullName evidence="5">NAB domain-containing protein</fullName>
    </recommendedName>
</protein>
<proteinExistence type="inferred from homology"/>
<feature type="compositionally biased region" description="Basic residues" evidence="4">
    <location>
        <begin position="1501"/>
        <end position="1510"/>
    </location>
</feature>
<feature type="coiled-coil region" evidence="3">
    <location>
        <begin position="845"/>
        <end position="893"/>
    </location>
</feature>
<feature type="coiled-coil region" evidence="3">
    <location>
        <begin position="1440"/>
        <end position="1467"/>
    </location>
</feature>
<name>A0A921U7U6_SORBI</name>
<dbReference type="InterPro" id="IPR051861">
    <property type="entry name" value="NET_actin-binding_domain"/>
</dbReference>
<dbReference type="GO" id="GO:0003779">
    <property type="term" value="F:actin binding"/>
    <property type="evidence" value="ECO:0007669"/>
    <property type="project" value="InterPro"/>
</dbReference>
<feature type="coiled-coil region" evidence="3">
    <location>
        <begin position="473"/>
        <end position="514"/>
    </location>
</feature>
<dbReference type="Gramene" id="EES17351">
    <property type="protein sequence ID" value="EES17351"/>
    <property type="gene ID" value="SORBI_3008G160400"/>
</dbReference>
<feature type="region of interest" description="Disordered" evidence="4">
    <location>
        <begin position="1501"/>
        <end position="1524"/>
    </location>
</feature>
<reference evidence="6" key="2">
    <citation type="submission" date="2020-10" db="EMBL/GenBank/DDBJ databases">
        <authorList>
            <person name="Cooper E.A."/>
            <person name="Brenton Z.W."/>
            <person name="Flinn B.S."/>
            <person name="Jenkins J."/>
            <person name="Shu S."/>
            <person name="Flowers D."/>
            <person name="Luo F."/>
            <person name="Wang Y."/>
            <person name="Xia P."/>
            <person name="Barry K."/>
            <person name="Daum C."/>
            <person name="Lipzen A."/>
            <person name="Yoshinaga Y."/>
            <person name="Schmutz J."/>
            <person name="Saski C."/>
            <person name="Vermerris W."/>
            <person name="Kresovich S."/>
        </authorList>
    </citation>
    <scope>NUCLEOTIDE SEQUENCE</scope>
</reference>
<organism evidence="6 7">
    <name type="scientific">Sorghum bicolor</name>
    <name type="common">Sorghum</name>
    <name type="synonym">Sorghum vulgare</name>
    <dbReference type="NCBI Taxonomy" id="4558"/>
    <lineage>
        <taxon>Eukaryota</taxon>
        <taxon>Viridiplantae</taxon>
        <taxon>Streptophyta</taxon>
        <taxon>Embryophyta</taxon>
        <taxon>Tracheophyta</taxon>
        <taxon>Spermatophyta</taxon>
        <taxon>Magnoliopsida</taxon>
        <taxon>Liliopsida</taxon>
        <taxon>Poales</taxon>
        <taxon>Poaceae</taxon>
        <taxon>PACMAD clade</taxon>
        <taxon>Panicoideae</taxon>
        <taxon>Andropogonodae</taxon>
        <taxon>Andropogoneae</taxon>
        <taxon>Sorghinae</taxon>
        <taxon>Sorghum</taxon>
    </lineage>
</organism>
<evidence type="ECO:0000256" key="4">
    <source>
        <dbReference type="SAM" id="MobiDB-lite"/>
    </source>
</evidence>
<dbReference type="PANTHER" id="PTHR32258">
    <property type="entry name" value="PROTEIN NETWORKED 4A"/>
    <property type="match status" value="1"/>
</dbReference>
<reference evidence="6" key="1">
    <citation type="journal article" date="2019" name="BMC Genomics">
        <title>A new reference genome for Sorghum bicolor reveals high levels of sequence similarity between sweet and grain genotypes: implications for the genetics of sugar metabolism.</title>
        <authorList>
            <person name="Cooper E.A."/>
            <person name="Brenton Z.W."/>
            <person name="Flinn B.S."/>
            <person name="Jenkins J."/>
            <person name="Shu S."/>
            <person name="Flowers D."/>
            <person name="Luo F."/>
            <person name="Wang Y."/>
            <person name="Xia P."/>
            <person name="Barry K."/>
            <person name="Daum C."/>
            <person name="Lipzen A."/>
            <person name="Yoshinaga Y."/>
            <person name="Schmutz J."/>
            <person name="Saski C."/>
            <person name="Vermerris W."/>
            <person name="Kresovich S."/>
        </authorList>
    </citation>
    <scope>NUCLEOTIDE SEQUENCE</scope>
</reference>
<evidence type="ECO:0000313" key="6">
    <source>
        <dbReference type="EMBL" id="KAG0521623.1"/>
    </source>
</evidence>
<accession>A0A921U7U6</accession>
<dbReference type="Pfam" id="PF07765">
    <property type="entry name" value="KIP1"/>
    <property type="match status" value="1"/>
</dbReference>
<sequence>MAMSPSNPMRKYSWWWDSHISPKNSKWLQENLTDMDSKIKVMIKIIDEDADSFARRAEMYYKRRPELMSLLEELYRAYRALAERYDHAAGELRQAHKKMAEAFPDEFQLDFDDDLPTETASTETETDNRDMTPFFLSFIKAGGDSKKRTKDDQDHEKLQKEISSLSQENQELKKKISSVLEKSNMAESEVLSLKEALAEQEAEKEAAFSQCQQSSDRLQSLKSEILHTQEEFNRLKEEMQNGLQNLSTAEERCLLLERANQNLLLELDKLKLASKEKHDELNEKHIELEKLSISIQEEQLKSMQAEMARLSVEKQLAQAQEKLRLMSLEKHGEASKIENIEATRVQLQKELESIREENRKLDDQNHSSTSVIIRLQDEIISLKNAQRCLEEEVSRHMEEKKVLQHELSHLKDNKGDLDRKHFSIKEQIQEVNFNVESLQSLAQEVRDGNVELKETIKNHEGVKALYVDNLMLLERTLEKNAHLERSLSAATTEIEGLREKKAALEESCKHLHSKVNGHQSERAMFVARIEGISHTMEKISEKNVFLENLLSDNNTELELLRRKLKDSEESTHTFRNQNSVLRSEKRTLMREVDSINSALLSLETQYAELEGRYLDLEQDKDRALNEVIRLRELLRLEKEKHKEATNSDMTQFSAMQKQIGLLLKEVHRREDQLQEEEHKIVEAQTEIFILQRCLGDMAEANVDALSRLQKQQVVCKDQEEKVDFLSQNNQQLTEGIGSVVEVLNLDEKYGSLDLMKVDVVVQLLLHEIKCLLNTISDAQDVKQNQILEKSLVVTLLEHFGREVADLRSERSVLKQEWQTKSEELLQLQSERHDLLKISCELRKEMEARNRKVDELKSEAKFLVRQLSELQESRQSLQAEIVKLIEENTSLSSKVYGSREKEKSFDDDFSTLIGEAVRTDILGVIFRSLHEERTAQLQCLHEDFGSLHAAGNELYQEIKLMNKKLGDLQLENNYLEKELSRTLSICDGSGTEVSSGRRRAMRRDTKLLKSGRKSQESVQNMEQRKEVDNAGLEKSNEMLREELQKLKNELQVLRSKEQPVIDVKSCDAEITKLLANMQLATANASLFKEKLNAIEIENRRLKVDLNGDFTLLGALQTEVDALEKQTLSLAKDCLPPSMLKEENPLSPQLSKIAVRPSEDQNTTKMVKDMELQKLHGTIKALQKVVSDTGVVLEQERLDFNSNLQDARKQIEMLKLKEILDSDASDVNYERMMKDIQLDLVQTPSRRAAVSHGRHRKKNSVAAAAAQSDDKMLALWSVDRVSSGSRRYDVDLRPPQSEAAENDKAKKRSSSEPVVTVKDLSVDKQEVLSRPMVVAAAATATTTEPHREWKKKVIDRLSSEAQRLRDLRSIVQELRAGVEESSDAELDSVKSQMADAEDAIAELIDANTKLLKKAEEFTSAGGDGGGDVDLRSRSQRKILERVRKMSEKAGRLELELQRFQHALLRHEEERAARRAAKAAVATTVQVQRRSRVQLVEYLYGRRRDSRRPKQKARGPSCCMRAKAIDD</sequence>
<dbReference type="OMA" id="GRTRIME"/>
<evidence type="ECO:0000256" key="2">
    <source>
        <dbReference type="ARBA" id="ARBA00038006"/>
    </source>
</evidence>
<dbReference type="PROSITE" id="PS51774">
    <property type="entry name" value="NAB"/>
    <property type="match status" value="1"/>
</dbReference>